<feature type="compositionally biased region" description="Polar residues" evidence="1">
    <location>
        <begin position="129"/>
        <end position="140"/>
    </location>
</feature>
<dbReference type="InParanoid" id="A0A286USP6"/>
<name>A0A286USP6_9AGAM</name>
<feature type="compositionally biased region" description="Acidic residues" evidence="1">
    <location>
        <begin position="52"/>
        <end position="89"/>
    </location>
</feature>
<comment type="caution">
    <text evidence="3">The sequence shown here is derived from an EMBL/GenBank/DDBJ whole genome shotgun (WGS) entry which is preliminary data.</text>
</comment>
<dbReference type="STRING" id="2282107.A0A286USP6"/>
<dbReference type="Gene3D" id="1.25.40.690">
    <property type="match status" value="1"/>
</dbReference>
<feature type="compositionally biased region" description="Polar residues" evidence="1">
    <location>
        <begin position="153"/>
        <end position="163"/>
    </location>
</feature>
<dbReference type="AlphaFoldDB" id="A0A286USP6"/>
<feature type="region of interest" description="Disordered" evidence="1">
    <location>
        <begin position="123"/>
        <end position="170"/>
    </location>
</feature>
<evidence type="ECO:0000259" key="2">
    <source>
        <dbReference type="Pfam" id="PF12110"/>
    </source>
</evidence>
<dbReference type="Pfam" id="PF12110">
    <property type="entry name" value="Nup96"/>
    <property type="match status" value="1"/>
</dbReference>
<feature type="region of interest" description="Disordered" evidence="1">
    <location>
        <begin position="1"/>
        <end position="102"/>
    </location>
</feature>
<dbReference type="InterPro" id="IPR021967">
    <property type="entry name" value="Nup98_C"/>
</dbReference>
<gene>
    <name evidence="3" type="ORF">PNOK_0256500</name>
</gene>
<keyword evidence="4" id="KW-1185">Reference proteome</keyword>
<evidence type="ECO:0000313" key="3">
    <source>
        <dbReference type="EMBL" id="PAV22608.1"/>
    </source>
</evidence>
<reference evidence="3 4" key="1">
    <citation type="journal article" date="2017" name="Mol. Ecol.">
        <title>Comparative and population genomic landscape of Phellinus noxius: A hypervariable fungus causing root rot in trees.</title>
        <authorList>
            <person name="Chung C.L."/>
            <person name="Lee T.J."/>
            <person name="Akiba M."/>
            <person name="Lee H.H."/>
            <person name="Kuo T.H."/>
            <person name="Liu D."/>
            <person name="Ke H.M."/>
            <person name="Yokoi T."/>
            <person name="Roa M.B."/>
            <person name="Lu M.J."/>
            <person name="Chang Y.Y."/>
            <person name="Ann P.J."/>
            <person name="Tsai J.N."/>
            <person name="Chen C.Y."/>
            <person name="Tzean S.S."/>
            <person name="Ota Y."/>
            <person name="Hattori T."/>
            <person name="Sahashi N."/>
            <person name="Liou R.F."/>
            <person name="Kikuchi T."/>
            <person name="Tsai I.J."/>
        </authorList>
    </citation>
    <scope>NUCLEOTIDE SEQUENCE [LARGE SCALE GENOMIC DNA]</scope>
    <source>
        <strain evidence="3 4">FFPRI411160</strain>
    </source>
</reference>
<dbReference type="Proteomes" id="UP000217199">
    <property type="component" value="Unassembled WGS sequence"/>
</dbReference>
<dbReference type="OrthoDB" id="3797628at2759"/>
<organism evidence="3 4">
    <name type="scientific">Pyrrhoderma noxium</name>
    <dbReference type="NCBI Taxonomy" id="2282107"/>
    <lineage>
        <taxon>Eukaryota</taxon>
        <taxon>Fungi</taxon>
        <taxon>Dikarya</taxon>
        <taxon>Basidiomycota</taxon>
        <taxon>Agaricomycotina</taxon>
        <taxon>Agaricomycetes</taxon>
        <taxon>Hymenochaetales</taxon>
        <taxon>Hymenochaetaceae</taxon>
        <taxon>Pyrrhoderma</taxon>
    </lineage>
</organism>
<feature type="compositionally biased region" description="Polar residues" evidence="1">
    <location>
        <begin position="92"/>
        <end position="102"/>
    </location>
</feature>
<protein>
    <recommendedName>
        <fullName evidence="2">Nuclear pore complex protein NUP96 C-terminal domain-containing protein</fullName>
    </recommendedName>
</protein>
<evidence type="ECO:0000256" key="1">
    <source>
        <dbReference type="SAM" id="MobiDB-lite"/>
    </source>
</evidence>
<feature type="domain" description="Nuclear pore complex protein NUP96 C-terminal" evidence="2">
    <location>
        <begin position="357"/>
        <end position="655"/>
    </location>
</feature>
<proteinExistence type="predicted"/>
<sequence>MARFRAFTSDSENDSSSEEESTRTSSVPPSNVKHERPPSRAYSYSAHTSSGSDEDEPEEPEDPEEQTENNDSYMEEEIPTDVSDAEPEGSIEKTSTQPTPWAQQLNLEPHRVHVMQTSLFRVPELTRPLPSQKTNLSNPGKPQRALGEAKGATNRTSFAQSRSQPPPRKYVRVDASVSATASYEGVYLDSGLSLGRSFRVGWGPDNKLVHVGRLCSPNASSSGANSSTVHVTTLQHSIPVEPDLLQHLLSYTEIDTTEDENERIPFATPKRTVAFSTFSTLFEAQDRSHAASVFRLGHALFDAQELYLGKGVSDDIRNRIRELRRTDALSSWLARTVASSVEKDIKEKASSDSAMVAFLYLTGNQVENAVEALINGGNMKLATLISQVPGDAEFRADIRDQLQVWKEEKVDGFISQSIRKLYALAAGEVDVLEGSTRKEDIDVPKDLDWLRVFGLQLWFSSMLGTPLHQTFEVYEQFIEDAKGKVGFPTPWYSKQRTGTISATKDGLFNLIKLSLSPSMTLENTLNPLSFSPNPRDYRVPWLLYIILSRALRIRDFTDRQLSDAMDEDGGDRDIDGYSQVANILTANYATQLQEQGLIQEAVFVLLFLEDDAGRKRAVKELLSQTSPILDQYTEAGLKGSLKIPSEWIEEAKATHALYLGDVYLAYELYTRARVHKMAHELAITYLAPEAVLRDDLDLLSNLFTVLDESLVEDFGVGGQLFIDYAHIVSRIPDLRESLETEDAVPDAAESSELEMLSGRIPKLIGVLPDVLHDKPGTGDQCKAALSHMLSRLLDCVDPSVPTKVEIEPGLVDEAARLKHIHASAYGSFMRTIAELA</sequence>
<accession>A0A286USP6</accession>
<dbReference type="EMBL" id="NBII01000002">
    <property type="protein sequence ID" value="PAV22608.1"/>
    <property type="molecule type" value="Genomic_DNA"/>
</dbReference>
<evidence type="ECO:0000313" key="4">
    <source>
        <dbReference type="Proteomes" id="UP000217199"/>
    </source>
</evidence>